<evidence type="ECO:0000256" key="1">
    <source>
        <dbReference type="SAM" id="Phobius"/>
    </source>
</evidence>
<dbReference type="AlphaFoldDB" id="A0A7S0UGB6"/>
<evidence type="ECO:0000313" key="2">
    <source>
        <dbReference type="EMBL" id="CAD8761067.1"/>
    </source>
</evidence>
<protein>
    <submittedName>
        <fullName evidence="2">Uncharacterized protein</fullName>
    </submittedName>
</protein>
<reference evidence="2" key="1">
    <citation type="submission" date="2021-01" db="EMBL/GenBank/DDBJ databases">
        <authorList>
            <person name="Corre E."/>
            <person name="Pelletier E."/>
            <person name="Niang G."/>
            <person name="Scheremetjew M."/>
            <person name="Finn R."/>
            <person name="Kale V."/>
            <person name="Holt S."/>
            <person name="Cochrane G."/>
            <person name="Meng A."/>
            <person name="Brown T."/>
            <person name="Cohen L."/>
        </authorList>
    </citation>
    <scope>NUCLEOTIDE SEQUENCE</scope>
    <source>
        <strain evidence="2">UNC1205</strain>
    </source>
</reference>
<proteinExistence type="predicted"/>
<feature type="transmembrane region" description="Helical" evidence="1">
    <location>
        <begin position="24"/>
        <end position="45"/>
    </location>
</feature>
<name>A0A7S0UGB6_9STRA</name>
<dbReference type="EMBL" id="HBFL01001543">
    <property type="protein sequence ID" value="CAD8761067.1"/>
    <property type="molecule type" value="Transcribed_RNA"/>
</dbReference>
<feature type="transmembrane region" description="Helical" evidence="1">
    <location>
        <begin position="91"/>
        <end position="113"/>
    </location>
</feature>
<accession>A0A7S0UGB6</accession>
<feature type="transmembrane region" description="Helical" evidence="1">
    <location>
        <begin position="57"/>
        <end position="76"/>
    </location>
</feature>
<organism evidence="2">
    <name type="scientific">Pseudo-nitzschia delicatissima</name>
    <dbReference type="NCBI Taxonomy" id="44447"/>
    <lineage>
        <taxon>Eukaryota</taxon>
        <taxon>Sar</taxon>
        <taxon>Stramenopiles</taxon>
        <taxon>Ochrophyta</taxon>
        <taxon>Bacillariophyta</taxon>
        <taxon>Bacillariophyceae</taxon>
        <taxon>Bacillariophycidae</taxon>
        <taxon>Bacillariales</taxon>
        <taxon>Bacillariaceae</taxon>
        <taxon>Pseudo-nitzschia</taxon>
    </lineage>
</organism>
<feature type="transmembrane region" description="Helical" evidence="1">
    <location>
        <begin position="125"/>
        <end position="148"/>
    </location>
</feature>
<keyword evidence="1" id="KW-1133">Transmembrane helix</keyword>
<sequence length="154" mass="16844">MSLILNLFLNPAFPFQLIELALDLWKYSHCVNAVSCLIIFLVMMVDPPPFLQGSHAARYGQLTGIGFLSVGIQSYYALESQGLESTEMKEAAISATLSVVVYMLGFATLTWPLRIKKNSPPISAAEKFFCALAVVTSVGMIPSIVFFVTETAKN</sequence>
<gene>
    <name evidence="2" type="ORF">PDEL1432_LOCUS1107</name>
</gene>
<keyword evidence="1" id="KW-0472">Membrane</keyword>
<keyword evidence="1" id="KW-0812">Transmembrane</keyword>